<proteinExistence type="predicted"/>
<name>A0A2X0IMI1_9ACTN</name>
<sequence>MGPAPAPRLGPGVRFTHDAARAADLLLLPEKVLVLNTTAAAVLALCDGSRGLDEITAALKDRYEHVNRQDVIDLLARLEQHRAVAHG</sequence>
<evidence type="ECO:0000256" key="1">
    <source>
        <dbReference type="ARBA" id="ARBA00004886"/>
    </source>
</evidence>
<evidence type="ECO:0000256" key="2">
    <source>
        <dbReference type="ARBA" id="ARBA00011741"/>
    </source>
</evidence>
<dbReference type="EMBL" id="QKYN01000037">
    <property type="protein sequence ID" value="RAG85877.1"/>
    <property type="molecule type" value="Genomic_DNA"/>
</dbReference>
<dbReference type="Proteomes" id="UP000248889">
    <property type="component" value="Unassembled WGS sequence"/>
</dbReference>
<dbReference type="InterPro" id="IPR041881">
    <property type="entry name" value="PqqD_sf"/>
</dbReference>
<dbReference type="Gene3D" id="1.10.10.1150">
    <property type="entry name" value="Coenzyme PQQ synthesis protein D (PqqD)"/>
    <property type="match status" value="1"/>
</dbReference>
<evidence type="ECO:0000313" key="5">
    <source>
        <dbReference type="Proteomes" id="UP000248889"/>
    </source>
</evidence>
<comment type="subunit">
    <text evidence="2">Monomer. Interacts with PqqE.</text>
</comment>
<dbReference type="OrthoDB" id="7995890at2"/>
<organism evidence="4 5">
    <name type="scientific">Streptacidiphilus pinicola</name>
    <dbReference type="NCBI Taxonomy" id="2219663"/>
    <lineage>
        <taxon>Bacteria</taxon>
        <taxon>Bacillati</taxon>
        <taxon>Actinomycetota</taxon>
        <taxon>Actinomycetes</taxon>
        <taxon>Kitasatosporales</taxon>
        <taxon>Streptomycetaceae</taxon>
        <taxon>Streptacidiphilus</taxon>
    </lineage>
</organism>
<evidence type="ECO:0000313" key="4">
    <source>
        <dbReference type="EMBL" id="RAG85877.1"/>
    </source>
</evidence>
<dbReference type="NCBIfam" id="TIGR03859">
    <property type="entry name" value="PQQ_PqqD"/>
    <property type="match status" value="1"/>
</dbReference>
<accession>A0A2X0IMI1</accession>
<dbReference type="RefSeq" id="WP_111500580.1">
    <property type="nucleotide sequence ID" value="NZ_QKYN01000037.1"/>
</dbReference>
<dbReference type="GO" id="GO:0048038">
    <property type="term" value="F:quinone binding"/>
    <property type="evidence" value="ECO:0007669"/>
    <property type="project" value="InterPro"/>
</dbReference>
<protein>
    <submittedName>
        <fullName evidence="4">Pyrroloquinoline quinone biosynthesis peptide chaperone PqqD</fullName>
    </submittedName>
</protein>
<dbReference type="UniPathway" id="UPA00539"/>
<dbReference type="InterPro" id="IPR008792">
    <property type="entry name" value="PQQD"/>
</dbReference>
<reference evidence="4 5" key="1">
    <citation type="submission" date="2018-06" db="EMBL/GenBank/DDBJ databases">
        <title>Streptacidiphilus pinicola sp. nov., isolated from pine grove soil.</title>
        <authorList>
            <person name="Roh S.G."/>
            <person name="Park S."/>
            <person name="Kim M.-K."/>
            <person name="Yun B.-R."/>
            <person name="Park J."/>
            <person name="Kim M.J."/>
            <person name="Kim Y.S."/>
            <person name="Kim S.B."/>
        </authorList>
    </citation>
    <scope>NUCLEOTIDE SEQUENCE [LARGE SCALE GENOMIC DNA]</scope>
    <source>
        <strain evidence="4 5">MMS16-CNU450</strain>
    </source>
</reference>
<dbReference type="Pfam" id="PF05402">
    <property type="entry name" value="PqqD"/>
    <property type="match status" value="1"/>
</dbReference>
<keyword evidence="3" id="KW-0884">PQQ biosynthesis</keyword>
<evidence type="ECO:0000256" key="3">
    <source>
        <dbReference type="ARBA" id="ARBA00022905"/>
    </source>
</evidence>
<comment type="caution">
    <text evidence="4">The sequence shown here is derived from an EMBL/GenBank/DDBJ whole genome shotgun (WGS) entry which is preliminary data.</text>
</comment>
<gene>
    <name evidence="4" type="primary">pqqD</name>
    <name evidence="4" type="ORF">DN069_09425</name>
</gene>
<dbReference type="AlphaFoldDB" id="A0A2X0IMI1"/>
<dbReference type="GO" id="GO:0018189">
    <property type="term" value="P:pyrroloquinoline quinone biosynthetic process"/>
    <property type="evidence" value="ECO:0007669"/>
    <property type="project" value="UniProtKB-UniPathway"/>
</dbReference>
<dbReference type="InterPro" id="IPR022479">
    <property type="entry name" value="PqqD_bac"/>
</dbReference>
<comment type="pathway">
    <text evidence="1">Cofactor biosynthesis; pyrroloquinoline quinone biosynthesis.</text>
</comment>
<keyword evidence="5" id="KW-1185">Reference proteome</keyword>